<proteinExistence type="predicted"/>
<evidence type="ECO:0000313" key="1">
    <source>
        <dbReference type="EMBL" id="EGI76233.1"/>
    </source>
</evidence>
<dbReference type="RefSeq" id="WP_006298536.1">
    <property type="nucleotide sequence ID" value="NZ_AEGR01000076.1"/>
</dbReference>
<dbReference type="AlphaFoldDB" id="F3KVG6"/>
<evidence type="ECO:0000313" key="2">
    <source>
        <dbReference type="Proteomes" id="UP000016368"/>
    </source>
</evidence>
<name>F3KVG6_9BURK</name>
<accession>F3KVG6</accession>
<dbReference type="eggNOG" id="COG3210">
    <property type="taxonomic scope" value="Bacteria"/>
</dbReference>
<keyword evidence="2" id="KW-1185">Reference proteome</keyword>
<comment type="caution">
    <text evidence="1">The sequence shown here is derived from an EMBL/GenBank/DDBJ whole genome shotgun (WGS) entry which is preliminary data.</text>
</comment>
<dbReference type="STRING" id="887062.HGR_12267"/>
<gene>
    <name evidence="1" type="ORF">HGR_12267</name>
</gene>
<dbReference type="Proteomes" id="UP000016368">
    <property type="component" value="Unassembled WGS sequence"/>
</dbReference>
<organism evidence="1 2">
    <name type="scientific">Hylemonella gracilis ATCC 19624</name>
    <dbReference type="NCBI Taxonomy" id="887062"/>
    <lineage>
        <taxon>Bacteria</taxon>
        <taxon>Pseudomonadati</taxon>
        <taxon>Pseudomonadota</taxon>
        <taxon>Betaproteobacteria</taxon>
        <taxon>Burkholderiales</taxon>
        <taxon>Comamonadaceae</taxon>
        <taxon>Hylemonella</taxon>
    </lineage>
</organism>
<reference evidence="1 2" key="1">
    <citation type="journal article" date="2011" name="EMBO J.">
        <title>Structural diversity of bacterial flagellar motors.</title>
        <authorList>
            <person name="Chen S."/>
            <person name="Beeby M."/>
            <person name="Murphy G.E."/>
            <person name="Leadbetter J.R."/>
            <person name="Hendrixson D.R."/>
            <person name="Briegel A."/>
            <person name="Li Z."/>
            <person name="Shi J."/>
            <person name="Tocheva E.I."/>
            <person name="Muller A."/>
            <person name="Dobro M.J."/>
            <person name="Jensen G.J."/>
        </authorList>
    </citation>
    <scope>NUCLEOTIDE SEQUENCE [LARGE SCALE GENOMIC DNA]</scope>
    <source>
        <strain evidence="1 2">ATCC 19624</strain>
    </source>
</reference>
<feature type="non-terminal residue" evidence="1">
    <location>
        <position position="1"/>
    </location>
</feature>
<dbReference type="EMBL" id="AEGR01000076">
    <property type="protein sequence ID" value="EGI76233.1"/>
    <property type="molecule type" value="Genomic_DNA"/>
</dbReference>
<protein>
    <submittedName>
        <fullName evidence="1">Filamentous hemagglutinin</fullName>
    </submittedName>
</protein>
<sequence>EAQITTLDQQTAGLNASASMDNRWLTSAGRQSLQNDQKNLGENSKKAAGGAARDLLRVTGTYSAYEVMFTEDEKMYAIKYGVDGKPVMQQDGSPEREAVTAEQMKNLVRGEDGKLYIFNNGIFNDQSAAAQNAAQFGVPRDGEASVDRNQYFIEFKEASNPVAELVVAGYQKYLEGDFWGLTNPTQLNVDMINQYGATGLTLDGHSRGTMTIGNAMQSVLNSGGAGRSPGLDVNFFGPAFNAEFADGLLSKLQGAAAATQNERSVHFQNHAYDPIGTFVGGNPPSGGVVPEGSSGFNEVTRSIGGSDTSHNCYGGLSSRPSCGQLWEDKTPTWGFADRNKK</sequence>